<keyword evidence="1" id="KW-0472">Membrane</keyword>
<dbReference type="AlphaFoldDB" id="A0A3E1NQJ3"/>
<feature type="transmembrane region" description="Helical" evidence="1">
    <location>
        <begin position="33"/>
        <end position="55"/>
    </location>
</feature>
<proteinExistence type="predicted"/>
<dbReference type="EMBL" id="QTJU01000001">
    <property type="protein sequence ID" value="RFM30196.1"/>
    <property type="molecule type" value="Genomic_DNA"/>
</dbReference>
<keyword evidence="1" id="KW-1133">Transmembrane helix</keyword>
<gene>
    <name evidence="2" type="ORF">DXN05_04285</name>
</gene>
<protein>
    <submittedName>
        <fullName evidence="2">Uncharacterized protein</fullName>
    </submittedName>
</protein>
<evidence type="ECO:0000313" key="3">
    <source>
        <dbReference type="Proteomes" id="UP000261284"/>
    </source>
</evidence>
<organism evidence="2 3">
    <name type="scientific">Deminuibacter soli</name>
    <dbReference type="NCBI Taxonomy" id="2291815"/>
    <lineage>
        <taxon>Bacteria</taxon>
        <taxon>Pseudomonadati</taxon>
        <taxon>Bacteroidota</taxon>
        <taxon>Chitinophagia</taxon>
        <taxon>Chitinophagales</taxon>
        <taxon>Chitinophagaceae</taxon>
        <taxon>Deminuibacter</taxon>
    </lineage>
</organism>
<reference evidence="2 3" key="1">
    <citation type="submission" date="2018-08" db="EMBL/GenBank/DDBJ databases">
        <title>Chitinophagaceae sp. K23C18032701, a novel bacterium isolated from forest soil.</title>
        <authorList>
            <person name="Wang C."/>
        </authorList>
    </citation>
    <scope>NUCLEOTIDE SEQUENCE [LARGE SCALE GENOMIC DNA]</scope>
    <source>
        <strain evidence="2 3">K23C18032701</strain>
    </source>
</reference>
<feature type="transmembrane region" description="Helical" evidence="1">
    <location>
        <begin position="6"/>
        <end position="21"/>
    </location>
</feature>
<evidence type="ECO:0000313" key="2">
    <source>
        <dbReference type="EMBL" id="RFM30196.1"/>
    </source>
</evidence>
<keyword evidence="1" id="KW-0812">Transmembrane</keyword>
<dbReference type="OrthoDB" id="980086at2"/>
<accession>A0A3E1NQJ3</accession>
<dbReference type="Proteomes" id="UP000261284">
    <property type="component" value="Unassembled WGS sequence"/>
</dbReference>
<sequence>MRQWNTIVLLLLAAAAVLLLWKEWRRVPQKRRWLRLWCTVLALAGFGGLAIPVHYTVNKTAMGKALLLTDGYDEDSLQALLKANNGVKIYKWNKGEVVPANIQIIHLLGYGLLPDELQQLPPAQCVFHPATPVAGIGAVSWLPQLTEGNRLQVQGAVTGNANQPLQLLLQMGSTLLDSLTLAPGIRQFTLGTVPRHLGNAVYTLTLLQAKDTLEQQPVAVTVQQAPRLKVLLLASSPDFENKFLAGWLGRNGHTVFIRTAISKEKYHTSFLNTPAVSLDRLNNILLDSIDVCIADAAALQAMPASEITTLQAQVTAKGMGMIIRSDTAYNKTAFYQQPFIVQPSTEVTPQELLLRDENNAVTAALTTTQQSYLQASEWMQPLVQNNQRKSLAAAALLGSGKLVYTTLNNSYSWLLAAHEADYAAYWTGLLQQAARKRETAEQWQVLPALPLVRHAVRLVINAAVPPQIQVGAAAIALAQNPQLPYLYEGSYWPAAAGWQAGIGTHGDTHWWYAYALQDWLNVQRQQRLIATRDFCRLQQNAAVTATQQQPEQQELSPWYAAVVLLLACTVLWIERKLAYT</sequence>
<keyword evidence="3" id="KW-1185">Reference proteome</keyword>
<dbReference type="RefSeq" id="WP_116845952.1">
    <property type="nucleotide sequence ID" value="NZ_QTJU01000001.1"/>
</dbReference>
<name>A0A3E1NQJ3_9BACT</name>
<evidence type="ECO:0000256" key="1">
    <source>
        <dbReference type="SAM" id="Phobius"/>
    </source>
</evidence>
<comment type="caution">
    <text evidence="2">The sequence shown here is derived from an EMBL/GenBank/DDBJ whole genome shotgun (WGS) entry which is preliminary data.</text>
</comment>